<comment type="caution">
    <text evidence="1">The sequence shown here is derived from an EMBL/GenBank/DDBJ whole genome shotgun (WGS) entry which is preliminary data.</text>
</comment>
<dbReference type="Proteomes" id="UP000629468">
    <property type="component" value="Unassembled WGS sequence"/>
</dbReference>
<gene>
    <name evidence="1" type="ORF">Agabi119p4_9611</name>
</gene>
<evidence type="ECO:0000313" key="1">
    <source>
        <dbReference type="EMBL" id="KAF7761619.1"/>
    </source>
</evidence>
<dbReference type="AlphaFoldDB" id="A0A8H7EWZ4"/>
<dbReference type="EMBL" id="JABXXO010000013">
    <property type="protein sequence ID" value="KAF7761619.1"/>
    <property type="molecule type" value="Genomic_DNA"/>
</dbReference>
<name>A0A8H7EWZ4_AGABI</name>
<accession>A0A8H7EWZ4</accession>
<proteinExistence type="predicted"/>
<evidence type="ECO:0000313" key="2">
    <source>
        <dbReference type="Proteomes" id="UP000629468"/>
    </source>
</evidence>
<protein>
    <submittedName>
        <fullName evidence="1">Uncharacterized protein</fullName>
    </submittedName>
</protein>
<organism evidence="1 2">
    <name type="scientific">Agaricus bisporus var. burnettii</name>
    <dbReference type="NCBI Taxonomy" id="192524"/>
    <lineage>
        <taxon>Eukaryota</taxon>
        <taxon>Fungi</taxon>
        <taxon>Dikarya</taxon>
        <taxon>Basidiomycota</taxon>
        <taxon>Agaricomycotina</taxon>
        <taxon>Agaricomycetes</taxon>
        <taxon>Agaricomycetidae</taxon>
        <taxon>Agaricales</taxon>
        <taxon>Agaricineae</taxon>
        <taxon>Agaricaceae</taxon>
        <taxon>Agaricus</taxon>
    </lineage>
</organism>
<sequence>MDAPFYFVAPKPQLAQSVSLAQHLHDMVVSEELNTAIPMLTAPAHWMQNSAANAPFDIWEPVPPPHNFYSKYSPLADYGYVRIHTASLFSPQDEILDSSRGRFATQPIGSRTPKPIVAPSTIIDHRPADLTSSAPRYKVRRADPLPSFLNEKVLWKLRSLKRGSQRLHIKHDRSRSTLRRARILCQ</sequence>
<reference evidence="1 2" key="1">
    <citation type="journal article" name="Sci. Rep.">
        <title>Telomere-to-telomere assembled and centromere annotated genomes of the two main subspecies of the button mushroom Agaricus bisporus reveal especially polymorphic chromosome ends.</title>
        <authorList>
            <person name="Sonnenberg A.S.M."/>
            <person name="Sedaghat-Telgerd N."/>
            <person name="Lavrijssen B."/>
            <person name="Ohm R.A."/>
            <person name="Hendrickx P.M."/>
            <person name="Scholtmeijer K."/>
            <person name="Baars J.J.P."/>
            <person name="van Peer A."/>
        </authorList>
    </citation>
    <scope>NUCLEOTIDE SEQUENCE [LARGE SCALE GENOMIC DNA]</scope>
    <source>
        <strain evidence="1 2">H119_p4</strain>
    </source>
</reference>